<dbReference type="PANTHER" id="PTHR30605">
    <property type="entry name" value="ANHYDRO-N-ACETYLMURAMIC ACID KINASE"/>
    <property type="match status" value="1"/>
</dbReference>
<dbReference type="InterPro" id="IPR043129">
    <property type="entry name" value="ATPase_NBD"/>
</dbReference>
<dbReference type="GO" id="GO:0016773">
    <property type="term" value="F:phosphotransferase activity, alcohol group as acceptor"/>
    <property type="evidence" value="ECO:0007669"/>
    <property type="project" value="UniProtKB-UniRule"/>
</dbReference>
<evidence type="ECO:0000313" key="4">
    <source>
        <dbReference type="Proteomes" id="UP000321058"/>
    </source>
</evidence>
<comment type="pathway">
    <text evidence="2">Amino-sugar metabolism; 1,6-anhydro-N-acetylmuramate degradation.</text>
</comment>
<comment type="pathway">
    <text evidence="2">Cell wall biogenesis; peptidoglycan recycling.</text>
</comment>
<dbReference type="Pfam" id="PF03702">
    <property type="entry name" value="AnmK"/>
    <property type="match status" value="1"/>
</dbReference>
<accession>A0A512N3X0</accession>
<evidence type="ECO:0000256" key="2">
    <source>
        <dbReference type="HAMAP-Rule" id="MF_01270"/>
    </source>
</evidence>
<dbReference type="GO" id="GO:0009254">
    <property type="term" value="P:peptidoglycan turnover"/>
    <property type="evidence" value="ECO:0007669"/>
    <property type="project" value="UniProtKB-UniRule"/>
</dbReference>
<dbReference type="EMBL" id="BKAJ01000016">
    <property type="protein sequence ID" value="GEP53689.1"/>
    <property type="molecule type" value="Genomic_DNA"/>
</dbReference>
<reference evidence="3 4" key="1">
    <citation type="submission" date="2019-07" db="EMBL/GenBank/DDBJ databases">
        <title>Whole genome shotgun sequence of Reyranella soli NBRC 108950.</title>
        <authorList>
            <person name="Hosoyama A."/>
            <person name="Uohara A."/>
            <person name="Ohji S."/>
            <person name="Ichikawa N."/>
        </authorList>
    </citation>
    <scope>NUCLEOTIDE SEQUENCE [LARGE SCALE GENOMIC DNA]</scope>
    <source>
        <strain evidence="3 4">NBRC 108950</strain>
    </source>
</reference>
<keyword evidence="2" id="KW-0547">Nucleotide-binding</keyword>
<gene>
    <name evidence="2 3" type="primary">anmK</name>
    <name evidence="3" type="ORF">RSO01_08550</name>
</gene>
<name>A0A512N3X0_9HYPH</name>
<evidence type="ECO:0000256" key="1">
    <source>
        <dbReference type="ARBA" id="ARBA00023277"/>
    </source>
</evidence>
<keyword evidence="2 3" id="KW-0418">Kinase</keyword>
<dbReference type="GO" id="GO:0006040">
    <property type="term" value="P:amino sugar metabolic process"/>
    <property type="evidence" value="ECO:0007669"/>
    <property type="project" value="InterPro"/>
</dbReference>
<keyword evidence="2" id="KW-0067">ATP-binding</keyword>
<keyword evidence="1 2" id="KW-0119">Carbohydrate metabolism</keyword>
<dbReference type="NCBIfam" id="NF007141">
    <property type="entry name" value="PRK09585.1-5"/>
    <property type="match status" value="1"/>
</dbReference>
<protein>
    <recommendedName>
        <fullName evidence="2">Anhydro-N-acetylmuramic acid kinase</fullName>
        <ecNumber evidence="2">2.7.1.170</ecNumber>
    </recommendedName>
    <alternativeName>
        <fullName evidence="2">AnhMurNAc kinase</fullName>
    </alternativeName>
</protein>
<keyword evidence="4" id="KW-1185">Reference proteome</keyword>
<dbReference type="GO" id="GO:0097175">
    <property type="term" value="P:1,6-anhydro-N-acetyl-beta-muramic acid catabolic process"/>
    <property type="evidence" value="ECO:0007669"/>
    <property type="project" value="UniProtKB-UniRule"/>
</dbReference>
<dbReference type="RefSeq" id="WP_147146573.1">
    <property type="nucleotide sequence ID" value="NZ_BKAJ01000016.1"/>
</dbReference>
<proteinExistence type="inferred from homology"/>
<dbReference type="SUPFAM" id="SSF53067">
    <property type="entry name" value="Actin-like ATPase domain"/>
    <property type="match status" value="1"/>
</dbReference>
<comment type="function">
    <text evidence="2">Catalyzes the specific phosphorylation of 1,6-anhydro-N-acetylmuramic acid (anhMurNAc) with the simultaneous cleavage of the 1,6-anhydro ring, generating MurNAc-6-P. Is required for the utilization of anhMurNAc either imported from the medium or derived from its own cell wall murein, and thus plays a role in cell wall recycling.</text>
</comment>
<sequence length="360" mass="37782">MSSPSLRALGLMSGTSVDGVDVAVIETDGEQVRSFGGFLTVPYADDVRRQIRLAFGAEQPGDATTAAEQAVTEAHVEAVKRWSQESGTPLSTLDVVGFHGQTITHRPERRFTWQIGDGAALARAIGVKVVSGLRIADVKAGGQGAPLVPVYHAALAHELPKPLAVVNIGGVGNVTWIGADGALLAFDTGPGNAPIDDWCARRAGLRFDRDGALAASGKVDRARVERFSEHRYFAVKPPKSLDRGDFNDGWAEGLSVTDGAATLTRGTARAIALAARHFPMPVAQWVISGGGARNPTLLKAIAEETRGKVVTADSLGWNGDALEAQAFAFLAVRSLRGLPITFPGTTGAPRPLTGGRLDEP</sequence>
<keyword evidence="2" id="KW-0808">Transferase</keyword>
<organism evidence="3 4">
    <name type="scientific">Reyranella soli</name>
    <dbReference type="NCBI Taxonomy" id="1230389"/>
    <lineage>
        <taxon>Bacteria</taxon>
        <taxon>Pseudomonadati</taxon>
        <taxon>Pseudomonadota</taxon>
        <taxon>Alphaproteobacteria</taxon>
        <taxon>Hyphomicrobiales</taxon>
        <taxon>Reyranellaceae</taxon>
        <taxon>Reyranella</taxon>
    </lineage>
</organism>
<comment type="similarity">
    <text evidence="2">Belongs to the anhydro-N-acetylmuramic acid kinase family.</text>
</comment>
<comment type="catalytic activity">
    <reaction evidence="2">
        <text>1,6-anhydro-N-acetyl-beta-muramate + ATP + H2O = N-acetyl-D-muramate 6-phosphate + ADP + H(+)</text>
        <dbReference type="Rhea" id="RHEA:24952"/>
        <dbReference type="ChEBI" id="CHEBI:15377"/>
        <dbReference type="ChEBI" id="CHEBI:15378"/>
        <dbReference type="ChEBI" id="CHEBI:30616"/>
        <dbReference type="ChEBI" id="CHEBI:58690"/>
        <dbReference type="ChEBI" id="CHEBI:58722"/>
        <dbReference type="ChEBI" id="CHEBI:456216"/>
        <dbReference type="EC" id="2.7.1.170"/>
    </reaction>
</comment>
<dbReference type="EC" id="2.7.1.170" evidence="2"/>
<feature type="binding site" evidence="2">
    <location>
        <begin position="14"/>
        <end position="21"/>
    </location>
    <ligand>
        <name>ATP</name>
        <dbReference type="ChEBI" id="CHEBI:30616"/>
    </ligand>
</feature>
<dbReference type="Proteomes" id="UP000321058">
    <property type="component" value="Unassembled WGS sequence"/>
</dbReference>
<dbReference type="InterPro" id="IPR005338">
    <property type="entry name" value="Anhydro_N_Ac-Mur_kinase"/>
</dbReference>
<dbReference type="GO" id="GO:0016301">
    <property type="term" value="F:kinase activity"/>
    <property type="evidence" value="ECO:0007669"/>
    <property type="project" value="UniProtKB-KW"/>
</dbReference>
<evidence type="ECO:0000313" key="3">
    <source>
        <dbReference type="EMBL" id="GEP53689.1"/>
    </source>
</evidence>
<dbReference type="GO" id="GO:0005524">
    <property type="term" value="F:ATP binding"/>
    <property type="evidence" value="ECO:0007669"/>
    <property type="project" value="UniProtKB-UniRule"/>
</dbReference>
<dbReference type="UniPathway" id="UPA00544"/>
<dbReference type="UniPathway" id="UPA00343"/>
<comment type="caution">
    <text evidence="3">The sequence shown here is derived from an EMBL/GenBank/DDBJ whole genome shotgun (WGS) entry which is preliminary data.</text>
</comment>
<dbReference type="AlphaFoldDB" id="A0A512N3X0"/>
<dbReference type="PANTHER" id="PTHR30605:SF0">
    <property type="entry name" value="ANHYDRO-N-ACETYLMURAMIC ACID KINASE"/>
    <property type="match status" value="1"/>
</dbReference>
<dbReference type="Gene3D" id="3.30.420.40">
    <property type="match status" value="2"/>
</dbReference>
<dbReference type="OrthoDB" id="9763949at2"/>
<dbReference type="HAMAP" id="MF_01270">
    <property type="entry name" value="AnhMurNAc_kinase"/>
    <property type="match status" value="1"/>
</dbReference>